<evidence type="ECO:0000313" key="3">
    <source>
        <dbReference type="EMBL" id="GJN28025.1"/>
    </source>
</evidence>
<dbReference type="Gene3D" id="1.20.1280.50">
    <property type="match status" value="1"/>
</dbReference>
<protein>
    <recommendedName>
        <fullName evidence="2">F-box domain-containing protein</fullName>
    </recommendedName>
</protein>
<gene>
    <name evidence="3" type="primary">gb16106</name>
    <name evidence="3" type="ORF">PR202_gb16106</name>
</gene>
<feature type="domain" description="F-box" evidence="2">
    <location>
        <begin position="22"/>
        <end position="57"/>
    </location>
</feature>
<evidence type="ECO:0000313" key="4">
    <source>
        <dbReference type="Proteomes" id="UP001054889"/>
    </source>
</evidence>
<evidence type="ECO:0000256" key="1">
    <source>
        <dbReference type="SAM" id="MobiDB-lite"/>
    </source>
</evidence>
<evidence type="ECO:0000259" key="2">
    <source>
        <dbReference type="Pfam" id="PF12937"/>
    </source>
</evidence>
<reference evidence="3" key="2">
    <citation type="submission" date="2021-12" db="EMBL/GenBank/DDBJ databases">
        <title>Resequencing data analysis of finger millet.</title>
        <authorList>
            <person name="Hatakeyama M."/>
            <person name="Aluri S."/>
            <person name="Balachadran M.T."/>
            <person name="Sivarajan S.R."/>
            <person name="Poveda L."/>
            <person name="Shimizu-Inatsugi R."/>
            <person name="Schlapbach R."/>
            <person name="Sreeman S.M."/>
            <person name="Shimizu K.K."/>
        </authorList>
    </citation>
    <scope>NUCLEOTIDE SEQUENCE</scope>
</reference>
<accession>A0AAV5EZD0</accession>
<dbReference type="PANTHER" id="PTHR36140:SF9">
    <property type="entry name" value="F-BOX DOMAIN CONTAINING PROTEIN"/>
    <property type="match status" value="1"/>
</dbReference>
<comment type="caution">
    <text evidence="3">The sequence shown here is derived from an EMBL/GenBank/DDBJ whole genome shotgun (WGS) entry which is preliminary data.</text>
</comment>
<keyword evidence="4" id="KW-1185">Reference proteome</keyword>
<dbReference type="PANTHER" id="PTHR36140">
    <property type="entry name" value="F-BOX DOMAIN-CONTAINING PROTEIN-RELATED"/>
    <property type="match status" value="1"/>
</dbReference>
<dbReference type="InterPro" id="IPR036047">
    <property type="entry name" value="F-box-like_dom_sf"/>
</dbReference>
<reference evidence="3" key="1">
    <citation type="journal article" date="2018" name="DNA Res.">
        <title>Multiple hybrid de novo genome assembly of finger millet, an orphan allotetraploid crop.</title>
        <authorList>
            <person name="Hatakeyama M."/>
            <person name="Aluri S."/>
            <person name="Balachadran M.T."/>
            <person name="Sivarajan S.R."/>
            <person name="Patrignani A."/>
            <person name="Gruter S."/>
            <person name="Poveda L."/>
            <person name="Shimizu-Inatsugi R."/>
            <person name="Baeten J."/>
            <person name="Francoijs K.J."/>
            <person name="Nataraja K.N."/>
            <person name="Reddy Y.A.N."/>
            <person name="Phadnis S."/>
            <person name="Ravikumar R.L."/>
            <person name="Schlapbach R."/>
            <person name="Sreeman S.M."/>
            <person name="Shimizu K.K."/>
        </authorList>
    </citation>
    <scope>NUCLEOTIDE SEQUENCE</scope>
</reference>
<dbReference type="EMBL" id="BQKI01000080">
    <property type="protein sequence ID" value="GJN28025.1"/>
    <property type="molecule type" value="Genomic_DNA"/>
</dbReference>
<name>A0AAV5EZD0_ELECO</name>
<dbReference type="SUPFAM" id="SSF81383">
    <property type="entry name" value="F-box domain"/>
    <property type="match status" value="1"/>
</dbReference>
<dbReference type="Pfam" id="PF12937">
    <property type="entry name" value="F-box-like"/>
    <property type="match status" value="1"/>
</dbReference>
<feature type="region of interest" description="Disordered" evidence="1">
    <location>
        <begin position="1"/>
        <end position="22"/>
    </location>
</feature>
<organism evidence="3 4">
    <name type="scientific">Eleusine coracana subsp. coracana</name>
    <dbReference type="NCBI Taxonomy" id="191504"/>
    <lineage>
        <taxon>Eukaryota</taxon>
        <taxon>Viridiplantae</taxon>
        <taxon>Streptophyta</taxon>
        <taxon>Embryophyta</taxon>
        <taxon>Tracheophyta</taxon>
        <taxon>Spermatophyta</taxon>
        <taxon>Magnoliopsida</taxon>
        <taxon>Liliopsida</taxon>
        <taxon>Poales</taxon>
        <taxon>Poaceae</taxon>
        <taxon>PACMAD clade</taxon>
        <taxon>Chloridoideae</taxon>
        <taxon>Cynodonteae</taxon>
        <taxon>Eleusininae</taxon>
        <taxon>Eleusine</taxon>
    </lineage>
</organism>
<sequence>MHRRGWLSRLPRGDDDGTSISVPDDAISPVFARLPDAADVVRCAATCRRWSRIVAKDAAVLSRNLPPLPRLALGFFHQEDAARKRKRSTSTDDDSAQAQAAQPCFVPTAAATRLPGLRTPSFTALADAIIRPGDGLLLERARPSVVFRGGVACWSHGRTVFAVRLHVPEPEELPMPPPGGIVDMPPGWGSLGVAPDGKLMFIDAAVCDVYLTLGRRVLYCAGGDDMCTGTWESNGGCIRLRQLKVRCEGYDKSKVPPRGESITMRWFCEKSGILFFTLGEGTNSPGTFVLNLATEEVEKVADGLECDTWRNFVGYEMDGATYLASIACH</sequence>
<proteinExistence type="predicted"/>
<dbReference type="InterPro" id="IPR001810">
    <property type="entry name" value="F-box_dom"/>
</dbReference>
<dbReference type="Proteomes" id="UP001054889">
    <property type="component" value="Unassembled WGS sequence"/>
</dbReference>
<dbReference type="AlphaFoldDB" id="A0AAV5EZD0"/>
<dbReference type="CDD" id="cd09917">
    <property type="entry name" value="F-box_SF"/>
    <property type="match status" value="1"/>
</dbReference>